<reference evidence="1 2" key="1">
    <citation type="submission" date="2010-07" db="EMBL/GenBank/DDBJ databases">
        <authorList>
            <person name="Sid Ahmed O."/>
        </authorList>
    </citation>
    <scope>NUCLEOTIDE SEQUENCE [LARGE SCALE GENOMIC DNA]</scope>
    <source>
        <strain evidence="1 2">TX4248</strain>
    </source>
</reference>
<protein>
    <recommendedName>
        <fullName evidence="3">Shikimate kinase</fullName>
    </recommendedName>
</protein>
<dbReference type="RefSeq" id="WP_002364651.1">
    <property type="nucleotide sequence ID" value="NZ_GL454458.1"/>
</dbReference>
<proteinExistence type="predicted"/>
<dbReference type="InterPro" id="IPR027417">
    <property type="entry name" value="P-loop_NTPase"/>
</dbReference>
<dbReference type="Proteomes" id="UP000004846">
    <property type="component" value="Unassembled WGS sequence"/>
</dbReference>
<sequence length="194" mass="22195">MSLIVLIGAQAVGKMTVGKALEKQLDAKLLFNHQTIDLFANYLGYTERAFQLSDSVRKELFHAFVENPATNTTKNIIFTVVIAFDQEQDFQFLEEISEIFLSKHESVYFVELVSSTEIRLERNVHPERLEAKPSKRDVDFSRKELLNTFKEHRLVSHEGELESTFPNVKITKINNSNMTPEEVATKIIATFGLT</sequence>
<accession>A0A125W5I3</accession>
<name>A0A125W5I3_ENTFL</name>
<dbReference type="AlphaFoldDB" id="A0A125W5I3"/>
<organism evidence="1 2">
    <name type="scientific">Enterococcus faecalis TX4248</name>
    <dbReference type="NCBI Taxonomy" id="749495"/>
    <lineage>
        <taxon>Bacteria</taxon>
        <taxon>Bacillati</taxon>
        <taxon>Bacillota</taxon>
        <taxon>Bacilli</taxon>
        <taxon>Lactobacillales</taxon>
        <taxon>Enterococcaceae</taxon>
        <taxon>Enterococcus</taxon>
    </lineage>
</organism>
<dbReference type="Gene3D" id="3.40.50.300">
    <property type="entry name" value="P-loop containing nucleotide triphosphate hydrolases"/>
    <property type="match status" value="1"/>
</dbReference>
<evidence type="ECO:0008006" key="3">
    <source>
        <dbReference type="Google" id="ProtNLM"/>
    </source>
</evidence>
<dbReference type="SUPFAM" id="SSF52540">
    <property type="entry name" value="P-loop containing nucleoside triphosphate hydrolases"/>
    <property type="match status" value="1"/>
</dbReference>
<evidence type="ECO:0000313" key="1">
    <source>
        <dbReference type="EMBL" id="EFM82605.1"/>
    </source>
</evidence>
<dbReference type="EMBL" id="AEBR01000059">
    <property type="protein sequence ID" value="EFM82605.1"/>
    <property type="molecule type" value="Genomic_DNA"/>
</dbReference>
<gene>
    <name evidence="1" type="ORF">HMPREF9498_01784</name>
</gene>
<comment type="caution">
    <text evidence="1">The sequence shown here is derived from an EMBL/GenBank/DDBJ whole genome shotgun (WGS) entry which is preliminary data.</text>
</comment>
<dbReference type="HOGENOM" id="CLU_092496_3_1_9"/>
<evidence type="ECO:0000313" key="2">
    <source>
        <dbReference type="Proteomes" id="UP000004846"/>
    </source>
</evidence>